<organism evidence="3 4">
    <name type="scientific">Dioscorea zingiberensis</name>
    <dbReference type="NCBI Taxonomy" id="325984"/>
    <lineage>
        <taxon>Eukaryota</taxon>
        <taxon>Viridiplantae</taxon>
        <taxon>Streptophyta</taxon>
        <taxon>Embryophyta</taxon>
        <taxon>Tracheophyta</taxon>
        <taxon>Spermatophyta</taxon>
        <taxon>Magnoliopsida</taxon>
        <taxon>Liliopsida</taxon>
        <taxon>Dioscoreales</taxon>
        <taxon>Dioscoreaceae</taxon>
        <taxon>Dioscorea</taxon>
    </lineage>
</organism>
<reference evidence="3" key="2">
    <citation type="journal article" date="2022" name="Hortic Res">
        <title>The genome of Dioscorea zingiberensis sheds light on the biosynthesis, origin and evolution of the medicinally important diosgenin saponins.</title>
        <authorList>
            <person name="Li Y."/>
            <person name="Tan C."/>
            <person name="Li Z."/>
            <person name="Guo J."/>
            <person name="Li S."/>
            <person name="Chen X."/>
            <person name="Wang C."/>
            <person name="Dai X."/>
            <person name="Yang H."/>
            <person name="Song W."/>
            <person name="Hou L."/>
            <person name="Xu J."/>
            <person name="Tong Z."/>
            <person name="Xu A."/>
            <person name="Yuan X."/>
            <person name="Wang W."/>
            <person name="Yang Q."/>
            <person name="Chen L."/>
            <person name="Sun Z."/>
            <person name="Wang K."/>
            <person name="Pan B."/>
            <person name="Chen J."/>
            <person name="Bao Y."/>
            <person name="Liu F."/>
            <person name="Qi X."/>
            <person name="Gang D.R."/>
            <person name="Wen J."/>
            <person name="Li J."/>
        </authorList>
    </citation>
    <scope>NUCLEOTIDE SEQUENCE</scope>
    <source>
        <strain evidence="3">Dzin_1.0</strain>
    </source>
</reference>
<proteinExistence type="predicted"/>
<gene>
    <name evidence="3" type="ORF">J5N97_007776</name>
</gene>
<keyword evidence="2" id="KW-1133">Transmembrane helix</keyword>
<dbReference type="OrthoDB" id="10433140at2759"/>
<dbReference type="Proteomes" id="UP001085076">
    <property type="component" value="Miscellaneous, Linkage group lg01"/>
</dbReference>
<keyword evidence="2" id="KW-0472">Membrane</keyword>
<keyword evidence="4" id="KW-1185">Reference proteome</keyword>
<reference evidence="3" key="1">
    <citation type="submission" date="2021-03" db="EMBL/GenBank/DDBJ databases">
        <authorList>
            <person name="Li Z."/>
            <person name="Yang C."/>
        </authorList>
    </citation>
    <scope>NUCLEOTIDE SEQUENCE</scope>
    <source>
        <strain evidence="3">Dzin_1.0</strain>
        <tissue evidence="3">Leaf</tissue>
    </source>
</reference>
<dbReference type="EMBL" id="JAGGNH010000001">
    <property type="protein sequence ID" value="KAJ0989420.1"/>
    <property type="molecule type" value="Genomic_DNA"/>
</dbReference>
<feature type="transmembrane region" description="Helical" evidence="2">
    <location>
        <begin position="20"/>
        <end position="38"/>
    </location>
</feature>
<sequence length="143" mass="16100">MEHAITRSQDQSQTITRKLLIFVGMIVYTVLILQIMALPTKHALSPLFPAFTVPELETSSQTHNIDMTRIRSDDDVSMMEGESDHGFIVEQLEGNVEKQGNMGRQIVAEMRETQQSEKQAETSIEDEGCLPTNDSDMNLKFPS</sequence>
<keyword evidence="2" id="KW-0812">Transmembrane</keyword>
<comment type="caution">
    <text evidence="3">The sequence shown here is derived from an EMBL/GenBank/DDBJ whole genome shotgun (WGS) entry which is preliminary data.</text>
</comment>
<evidence type="ECO:0000256" key="1">
    <source>
        <dbReference type="SAM" id="MobiDB-lite"/>
    </source>
</evidence>
<feature type="compositionally biased region" description="Basic and acidic residues" evidence="1">
    <location>
        <begin position="111"/>
        <end position="120"/>
    </location>
</feature>
<dbReference type="AlphaFoldDB" id="A0A9D5DD37"/>
<accession>A0A9D5DD37</accession>
<name>A0A9D5DD37_9LILI</name>
<evidence type="ECO:0000256" key="2">
    <source>
        <dbReference type="SAM" id="Phobius"/>
    </source>
</evidence>
<feature type="region of interest" description="Disordered" evidence="1">
    <location>
        <begin position="111"/>
        <end position="143"/>
    </location>
</feature>
<evidence type="ECO:0000313" key="4">
    <source>
        <dbReference type="Proteomes" id="UP001085076"/>
    </source>
</evidence>
<protein>
    <submittedName>
        <fullName evidence="3">Uncharacterized protein</fullName>
    </submittedName>
</protein>
<evidence type="ECO:0000313" key="3">
    <source>
        <dbReference type="EMBL" id="KAJ0989420.1"/>
    </source>
</evidence>